<dbReference type="Proteomes" id="UP000253606">
    <property type="component" value="Chromosome"/>
</dbReference>
<accession>A0A2Z5G767</accession>
<evidence type="ECO:0000313" key="2">
    <source>
        <dbReference type="EMBL" id="AXC14515.1"/>
    </source>
</evidence>
<organism evidence="2 3">
    <name type="scientific">Acidisarcina polymorpha</name>
    <dbReference type="NCBI Taxonomy" id="2211140"/>
    <lineage>
        <taxon>Bacteria</taxon>
        <taxon>Pseudomonadati</taxon>
        <taxon>Acidobacteriota</taxon>
        <taxon>Terriglobia</taxon>
        <taxon>Terriglobales</taxon>
        <taxon>Acidobacteriaceae</taxon>
        <taxon>Acidisarcina</taxon>
    </lineage>
</organism>
<evidence type="ECO:0000256" key="1">
    <source>
        <dbReference type="SAM" id="MobiDB-lite"/>
    </source>
</evidence>
<sequence>MKASSHGGYSKQRNKVRLSAPMKDNPQPEDPPILVGPRPPS</sequence>
<keyword evidence="3" id="KW-1185">Reference proteome</keyword>
<protein>
    <submittedName>
        <fullName evidence="2">Uncharacterized protein</fullName>
    </submittedName>
</protein>
<dbReference type="KEGG" id="abas:ACPOL_5263"/>
<gene>
    <name evidence="2" type="ORF">ACPOL_5263</name>
</gene>
<name>A0A2Z5G767_9BACT</name>
<evidence type="ECO:0000313" key="3">
    <source>
        <dbReference type="Proteomes" id="UP000253606"/>
    </source>
</evidence>
<reference evidence="2 3" key="1">
    <citation type="journal article" date="2018" name="Front. Microbiol.">
        <title>Hydrolytic Capabilities as a Key to Environmental Success: Chitinolytic and Cellulolytic Acidobacteria From Acidic Sub-arctic Soils and Boreal Peatlands.</title>
        <authorList>
            <person name="Belova S.E."/>
            <person name="Ravin N.V."/>
            <person name="Pankratov T.A."/>
            <person name="Rakitin A.L."/>
            <person name="Ivanova A.A."/>
            <person name="Beletsky A.V."/>
            <person name="Mardanov A.V."/>
            <person name="Sinninghe Damste J.S."/>
            <person name="Dedysh S.N."/>
        </authorList>
    </citation>
    <scope>NUCLEOTIDE SEQUENCE [LARGE SCALE GENOMIC DNA]</scope>
    <source>
        <strain evidence="2 3">SBC82</strain>
    </source>
</reference>
<proteinExistence type="predicted"/>
<dbReference type="AlphaFoldDB" id="A0A2Z5G767"/>
<dbReference type="EMBL" id="CP030840">
    <property type="protein sequence ID" value="AXC14515.1"/>
    <property type="molecule type" value="Genomic_DNA"/>
</dbReference>
<feature type="region of interest" description="Disordered" evidence="1">
    <location>
        <begin position="1"/>
        <end position="41"/>
    </location>
</feature>